<dbReference type="InterPro" id="IPR009003">
    <property type="entry name" value="Peptidase_S1_PA"/>
</dbReference>
<evidence type="ECO:0000313" key="5">
    <source>
        <dbReference type="Proteomes" id="UP000054823"/>
    </source>
</evidence>
<dbReference type="InterPro" id="IPR036365">
    <property type="entry name" value="PGBD-like_sf"/>
</dbReference>
<dbReference type="InterPro" id="IPR043504">
    <property type="entry name" value="Peptidase_S1_PA_chymotrypsin"/>
</dbReference>
<feature type="signal peptide" evidence="2">
    <location>
        <begin position="1"/>
        <end position="21"/>
    </location>
</feature>
<dbReference type="STRING" id="321267.SHM7688_01982"/>
<evidence type="ECO:0000313" key="4">
    <source>
        <dbReference type="EMBL" id="CUH52535.1"/>
    </source>
</evidence>
<dbReference type="SUPFAM" id="SSF50494">
    <property type="entry name" value="Trypsin-like serine proteases"/>
    <property type="match status" value="1"/>
</dbReference>
<name>A0A0P1EQ50_9RHOB</name>
<dbReference type="Pfam" id="PF01471">
    <property type="entry name" value="PG_binding_1"/>
    <property type="match status" value="1"/>
</dbReference>
<proteinExistence type="predicted"/>
<feature type="domain" description="Peptidoglycan binding-like" evidence="3">
    <location>
        <begin position="184"/>
        <end position="233"/>
    </location>
</feature>
<reference evidence="4 5" key="1">
    <citation type="submission" date="2015-09" db="EMBL/GenBank/DDBJ databases">
        <authorList>
            <consortium name="Swine Surveillance"/>
        </authorList>
    </citation>
    <scope>NUCLEOTIDE SEQUENCE [LARGE SCALE GENOMIC DNA]</scope>
    <source>
        <strain evidence="4 5">CECT 7688</strain>
    </source>
</reference>
<keyword evidence="5" id="KW-1185">Reference proteome</keyword>
<dbReference type="Gene3D" id="1.10.101.10">
    <property type="entry name" value="PGBD-like superfamily/PGBD"/>
    <property type="match status" value="1"/>
</dbReference>
<gene>
    <name evidence="4" type="ORF">SHM7688_01982</name>
</gene>
<evidence type="ECO:0000256" key="2">
    <source>
        <dbReference type="SAM" id="SignalP"/>
    </source>
</evidence>
<dbReference type="Proteomes" id="UP000054823">
    <property type="component" value="Unassembled WGS sequence"/>
</dbReference>
<dbReference type="InterPro" id="IPR036366">
    <property type="entry name" value="PGBDSf"/>
</dbReference>
<dbReference type="EMBL" id="CYPW01000018">
    <property type="protein sequence ID" value="CUH52535.1"/>
    <property type="molecule type" value="Genomic_DNA"/>
</dbReference>
<keyword evidence="2" id="KW-0732">Signal</keyword>
<feature type="compositionally biased region" description="Polar residues" evidence="1">
    <location>
        <begin position="123"/>
        <end position="136"/>
    </location>
</feature>
<dbReference type="AlphaFoldDB" id="A0A0P1EQ50"/>
<dbReference type="InterPro" id="IPR002477">
    <property type="entry name" value="Peptidoglycan-bd-like"/>
</dbReference>
<dbReference type="Gene3D" id="2.40.10.10">
    <property type="entry name" value="Trypsin-like serine proteases"/>
    <property type="match status" value="2"/>
</dbReference>
<accession>A0A0P1EQ50</accession>
<protein>
    <submittedName>
        <fullName evidence="4">His-Xaa-Ser repeat protein HxsA</fullName>
    </submittedName>
</protein>
<organism evidence="4 5">
    <name type="scientific">Shimia marina</name>
    <dbReference type="NCBI Taxonomy" id="321267"/>
    <lineage>
        <taxon>Bacteria</taxon>
        <taxon>Pseudomonadati</taxon>
        <taxon>Pseudomonadota</taxon>
        <taxon>Alphaproteobacteria</taxon>
        <taxon>Rhodobacterales</taxon>
        <taxon>Roseobacteraceae</taxon>
    </lineage>
</organism>
<dbReference type="Pfam" id="PF13365">
    <property type="entry name" value="Trypsin_2"/>
    <property type="match status" value="1"/>
</dbReference>
<feature type="region of interest" description="Disordered" evidence="1">
    <location>
        <begin position="118"/>
        <end position="139"/>
    </location>
</feature>
<evidence type="ECO:0000256" key="1">
    <source>
        <dbReference type="SAM" id="MobiDB-lite"/>
    </source>
</evidence>
<dbReference type="SUPFAM" id="SSF47090">
    <property type="entry name" value="PGBD-like"/>
    <property type="match status" value="1"/>
</dbReference>
<dbReference type="RefSeq" id="WP_058239756.1">
    <property type="nucleotide sequence ID" value="NZ_CYPW01000018.1"/>
</dbReference>
<dbReference type="OrthoDB" id="6810892at2"/>
<evidence type="ECO:0000259" key="3">
    <source>
        <dbReference type="Pfam" id="PF01471"/>
    </source>
</evidence>
<feature type="chain" id="PRO_5006061854" evidence="2">
    <location>
        <begin position="22"/>
        <end position="603"/>
    </location>
</feature>
<sequence length="603" mass="64972">MLRTLLSLFATILLSATLASAQSTRDDIVWVQLEARPSLTEATENIRNYAQRMSDVNGFSLGGGWYAVALGPYRREDAENVLRVYRSEGLVPIDSYLATAREYRSQFWPVGANQLANPEAALNGTSPSEATASQPLETAPDDTEVVIVETPEQPATLTPPISQPDETVREARASEARLTRSEKMQLQEWLKWAGYYNASIDGAFGRGTRGSMSAWQADNGFDPTGVLTTLQRATLRGQYYAVLEGLDLQRVTDTQAGIEMVVPLGVVAKSATEYPFVRYEANGDVPAQVMLISQAGDQNTLFGLYDIMQTLEIVPLTGPRERKKNSFVLTGEDRRIISHTEVTLKNDQIKGFTLIWPAGDEERRTRVLREMQASFTSVGGTLDPAAGAEATQDIDLISGLQVRKPQRARSGFFIDTKGHVVTSAEAVRACTQVTIEGEYEATVAVIDEALGVAILSPKTSLAPMATAALRSGAPRLQSDVAVAGYSFEGALGAPTVTFGTLSDVKGLRGEQELARLAMRVEPGDWGGPVFDAGGAVFGMLLPRDAQSTQQLPTEVNFAVNADALRALLAQEGIQAAQASTSDAIAPEDLTTQAGNMTVLVSCW</sequence>